<dbReference type="InterPro" id="IPR002110">
    <property type="entry name" value="Ankyrin_rpt"/>
</dbReference>
<dbReference type="Proteomes" id="UP000541154">
    <property type="component" value="Unassembled WGS sequence"/>
</dbReference>
<dbReference type="PANTHER" id="PTHR24124:SF14">
    <property type="entry name" value="CHROMOSOME UNDETERMINED SCAFFOLD_25, WHOLE GENOME SHOTGUN SEQUENCE"/>
    <property type="match status" value="1"/>
</dbReference>
<name>A0A8H6EBP6_PETAA</name>
<feature type="repeat" description="ANK" evidence="3">
    <location>
        <begin position="49"/>
        <end position="81"/>
    </location>
</feature>
<reference evidence="4 5" key="1">
    <citation type="submission" date="2019-04" db="EMBL/GenBank/DDBJ databases">
        <title>Aspergillus burnettii sp. nov., novel species from soil in southeast Queensland.</title>
        <authorList>
            <person name="Gilchrist C.L.M."/>
            <person name="Pitt J.I."/>
            <person name="Lange L."/>
            <person name="Lacey H.J."/>
            <person name="Vuong D."/>
            <person name="Midgley D.J."/>
            <person name="Greenfield P."/>
            <person name="Bradbury M."/>
            <person name="Lacey E."/>
            <person name="Busk P.K."/>
            <person name="Pilgaard B."/>
            <person name="Chooi Y.H."/>
            <person name="Piggott A.M."/>
        </authorList>
    </citation>
    <scope>NUCLEOTIDE SEQUENCE [LARGE SCALE GENOMIC DNA]</scope>
    <source>
        <strain evidence="4 5">FRR 5400</strain>
    </source>
</reference>
<evidence type="ECO:0000313" key="5">
    <source>
        <dbReference type="Proteomes" id="UP000541154"/>
    </source>
</evidence>
<protein>
    <recommendedName>
        <fullName evidence="6">Ankyrin repeat protein</fullName>
    </recommendedName>
</protein>
<dbReference type="InterPro" id="IPR036770">
    <property type="entry name" value="Ankyrin_rpt-contain_sf"/>
</dbReference>
<comment type="caution">
    <text evidence="4">The sequence shown here is derived from an EMBL/GenBank/DDBJ whole genome shotgun (WGS) entry which is preliminary data.</text>
</comment>
<gene>
    <name evidence="4" type="ORF">ETB97_008683</name>
</gene>
<evidence type="ECO:0008006" key="6">
    <source>
        <dbReference type="Google" id="ProtNLM"/>
    </source>
</evidence>
<evidence type="ECO:0000256" key="2">
    <source>
        <dbReference type="ARBA" id="ARBA00023043"/>
    </source>
</evidence>
<dbReference type="PROSITE" id="PS50088">
    <property type="entry name" value="ANK_REPEAT"/>
    <property type="match status" value="2"/>
</dbReference>
<evidence type="ECO:0000313" key="4">
    <source>
        <dbReference type="EMBL" id="KAF5866879.1"/>
    </source>
</evidence>
<sequence length="175" mass="19159">MPQNGQPRVPVPDYNIDGYTLEEAIMQSNAVLAAQLISRGANVNETDARGKTLLMLAASVGNESVIKLLLQKGAKINAADHNGRTALHRAYIDDITTRTLVDHGAQVNKQDNDGKTALHLAVDDDERGVVHILLQEGADPDRKDRKGRTPRGLAKKYGNKKILRLIEAFDDDDDD</sequence>
<dbReference type="Pfam" id="PF12796">
    <property type="entry name" value="Ank_2"/>
    <property type="match status" value="1"/>
</dbReference>
<feature type="repeat" description="ANK" evidence="3">
    <location>
        <begin position="113"/>
        <end position="145"/>
    </location>
</feature>
<dbReference type="GO" id="GO:0005634">
    <property type="term" value="C:nucleus"/>
    <property type="evidence" value="ECO:0007669"/>
    <property type="project" value="TreeGrafter"/>
</dbReference>
<organism evidence="4 5">
    <name type="scientific">Petromyces alliaceus</name>
    <name type="common">Aspergillus alliaceus</name>
    <dbReference type="NCBI Taxonomy" id="209559"/>
    <lineage>
        <taxon>Eukaryota</taxon>
        <taxon>Fungi</taxon>
        <taxon>Dikarya</taxon>
        <taxon>Ascomycota</taxon>
        <taxon>Pezizomycotina</taxon>
        <taxon>Eurotiomycetes</taxon>
        <taxon>Eurotiomycetidae</taxon>
        <taxon>Eurotiales</taxon>
        <taxon>Aspergillaceae</taxon>
        <taxon>Aspergillus</taxon>
        <taxon>Aspergillus subgen. Circumdati</taxon>
    </lineage>
</organism>
<dbReference type="PANTHER" id="PTHR24124">
    <property type="entry name" value="ANKYRIN REPEAT FAMILY A"/>
    <property type="match status" value="1"/>
</dbReference>
<dbReference type="SUPFAM" id="SSF48403">
    <property type="entry name" value="Ankyrin repeat"/>
    <property type="match status" value="1"/>
</dbReference>
<dbReference type="PRINTS" id="PR01415">
    <property type="entry name" value="ANKYRIN"/>
</dbReference>
<dbReference type="Gene3D" id="1.25.40.20">
    <property type="entry name" value="Ankyrin repeat-containing domain"/>
    <property type="match status" value="2"/>
</dbReference>
<proteinExistence type="predicted"/>
<dbReference type="Pfam" id="PF00023">
    <property type="entry name" value="Ank"/>
    <property type="match status" value="1"/>
</dbReference>
<evidence type="ECO:0000256" key="1">
    <source>
        <dbReference type="ARBA" id="ARBA00022737"/>
    </source>
</evidence>
<accession>A0A8H6EBP6</accession>
<dbReference type="SMART" id="SM00248">
    <property type="entry name" value="ANK"/>
    <property type="match status" value="5"/>
</dbReference>
<keyword evidence="1" id="KW-0677">Repeat</keyword>
<keyword evidence="5" id="KW-1185">Reference proteome</keyword>
<evidence type="ECO:0000256" key="3">
    <source>
        <dbReference type="PROSITE-ProRule" id="PRU00023"/>
    </source>
</evidence>
<dbReference type="AlphaFoldDB" id="A0A8H6EBP6"/>
<dbReference type="GO" id="GO:0010468">
    <property type="term" value="P:regulation of gene expression"/>
    <property type="evidence" value="ECO:0007669"/>
    <property type="project" value="TreeGrafter"/>
</dbReference>
<dbReference type="EMBL" id="SPNV01000004">
    <property type="protein sequence ID" value="KAF5866879.1"/>
    <property type="molecule type" value="Genomic_DNA"/>
</dbReference>
<keyword evidence="2 3" id="KW-0040">ANK repeat</keyword>
<dbReference type="PROSITE" id="PS50297">
    <property type="entry name" value="ANK_REP_REGION"/>
    <property type="match status" value="2"/>
</dbReference>